<gene>
    <name evidence="3" type="ORF">EG327_009912</name>
    <name evidence="2" type="ORF">EG328_004382</name>
</gene>
<evidence type="ECO:0000256" key="1">
    <source>
        <dbReference type="SAM" id="Phobius"/>
    </source>
</evidence>
<dbReference type="AlphaFoldDB" id="A0A8H3YYH4"/>
<dbReference type="Proteomes" id="UP000490939">
    <property type="component" value="Unassembled WGS sequence"/>
</dbReference>
<dbReference type="Proteomes" id="UP000447873">
    <property type="component" value="Unassembled WGS sequence"/>
</dbReference>
<protein>
    <submittedName>
        <fullName evidence="2">Uncharacterized protein</fullName>
    </submittedName>
</protein>
<name>A0A8H3YYH4_VENIN</name>
<comment type="caution">
    <text evidence="2">The sequence shown here is derived from an EMBL/GenBank/DDBJ whole genome shotgun (WGS) entry which is preliminary data.</text>
</comment>
<keyword evidence="1" id="KW-0472">Membrane</keyword>
<dbReference type="PANTHER" id="PTHR35394">
    <property type="entry name" value="DUF3176 DOMAIN-CONTAINING PROTEIN"/>
    <property type="match status" value="1"/>
</dbReference>
<dbReference type="EMBL" id="WNWR01000068">
    <property type="protein sequence ID" value="KAE9992178.1"/>
    <property type="molecule type" value="Genomic_DNA"/>
</dbReference>
<organism evidence="2 4">
    <name type="scientific">Venturia inaequalis</name>
    <name type="common">Apple scab fungus</name>
    <dbReference type="NCBI Taxonomy" id="5025"/>
    <lineage>
        <taxon>Eukaryota</taxon>
        <taxon>Fungi</taxon>
        <taxon>Dikarya</taxon>
        <taxon>Ascomycota</taxon>
        <taxon>Pezizomycotina</taxon>
        <taxon>Dothideomycetes</taxon>
        <taxon>Pleosporomycetidae</taxon>
        <taxon>Venturiales</taxon>
        <taxon>Venturiaceae</taxon>
        <taxon>Venturia</taxon>
    </lineage>
</organism>
<evidence type="ECO:0000313" key="4">
    <source>
        <dbReference type="Proteomes" id="UP000447873"/>
    </source>
</evidence>
<keyword evidence="5" id="KW-1185">Reference proteome</keyword>
<proteinExistence type="predicted"/>
<dbReference type="PANTHER" id="PTHR35394:SF5">
    <property type="entry name" value="DUF3176 DOMAIN-CONTAINING PROTEIN"/>
    <property type="match status" value="1"/>
</dbReference>
<accession>A0A8H3YYH4</accession>
<reference evidence="2 4" key="1">
    <citation type="submission" date="2018-12" db="EMBL/GenBank/DDBJ databases">
        <title>Venturia inaequalis Genome Resource.</title>
        <authorList>
            <person name="Lichtner F.J."/>
        </authorList>
    </citation>
    <scope>NUCLEOTIDE SEQUENCE [LARGE SCALE GENOMIC DNA]</scope>
    <source>
        <strain evidence="2 4">120213</strain>
        <strain evidence="3 5">DMI_063113</strain>
    </source>
</reference>
<feature type="transmembrane region" description="Helical" evidence="1">
    <location>
        <begin position="453"/>
        <end position="474"/>
    </location>
</feature>
<evidence type="ECO:0000313" key="5">
    <source>
        <dbReference type="Proteomes" id="UP000490939"/>
    </source>
</evidence>
<sequence length="539" mass="58396">MITIASLGIGAATQQAVQTYACSKVVPGQPASIPIARNASGGFRMIVNPGSADQLKMFDTAMNAAFVAGLAGQPKTLPFVCATGNCTYIDVEQSTYSTIVFDSYCSDVSHSIQQLGPVTWSTTTPYGRSKVPGNGTGATNYTVSFSVENNVVSSMISYSLESYATFRHAQRWSPAVSISGLQLPKLTLSAHDEILSNISALTRVFLVPSTSPCDTSGQGIYENDLEDVQPVAAVNTSRCQTIQTNNVTSFPGSWSLTAAVCYLYPSLRRYNGQIINGRLDEREIGESVPMHRGSISSSAGYHTSYFIFSDPCVIDGSAYTATNYSNAPDLITLLDRKRNANITGPRACLYALPSSWDEAIADSIGTVLTQPTAGTCVTTDNYSDMLCGNQWWLSDLYNERNSSLASISQFMKNIADSLTTQLRIIGTDITGKPAFVSGTTFRTEVCTRFVWEWLLFPALLAALVAVLLVAVNTLPNMRSGVPWKMSSLPLLFYGMTPASTLKRTSDLEVLDENRLVEIARGVKVRFEQSDTGWGFQEVK</sequence>
<evidence type="ECO:0000313" key="3">
    <source>
        <dbReference type="EMBL" id="KAE9992178.1"/>
    </source>
</evidence>
<keyword evidence="1" id="KW-0812">Transmembrane</keyword>
<dbReference type="EMBL" id="WNWS01000240">
    <property type="protein sequence ID" value="KAE9973541.1"/>
    <property type="molecule type" value="Genomic_DNA"/>
</dbReference>
<keyword evidence="1" id="KW-1133">Transmembrane helix</keyword>
<evidence type="ECO:0000313" key="2">
    <source>
        <dbReference type="EMBL" id="KAE9973541.1"/>
    </source>
</evidence>